<dbReference type="GeneID" id="89997410"/>
<comment type="caution">
    <text evidence="1">The sequence shown here is derived from an EMBL/GenBank/DDBJ whole genome shotgun (WGS) entry which is preliminary data.</text>
</comment>
<dbReference type="Proteomes" id="UP001334248">
    <property type="component" value="Unassembled WGS sequence"/>
</dbReference>
<sequence length="109" mass="12569">MANDDLLGRFAEVAAKATRKTGWFPPDDDRFIAWMMEEERFKVNFTICILKYQKELALRQHASLLINMRADEEKRAAEIEGSGIDYEVNNYDEVLSKTQKRLSLLGLGL</sequence>
<protein>
    <submittedName>
        <fullName evidence="1">Uncharacterized protein</fullName>
    </submittedName>
</protein>
<evidence type="ECO:0000313" key="2">
    <source>
        <dbReference type="Proteomes" id="UP001334248"/>
    </source>
</evidence>
<keyword evidence="2" id="KW-1185">Reference proteome</keyword>
<reference evidence="1 2" key="1">
    <citation type="journal article" date="2023" name="Res Sq">
        <title>Genomic and morphological characterization of Knufia obscura isolated from the Mars 2020 spacecraft assembly facility.</title>
        <authorList>
            <person name="Chander A.M."/>
            <person name="Teixeira M.M."/>
            <person name="Singh N.K."/>
            <person name="Williams M.P."/>
            <person name="Parker C.W."/>
            <person name="Leo P."/>
            <person name="Stajich J.E."/>
            <person name="Torok T."/>
            <person name="Tighe S."/>
            <person name="Mason C.E."/>
            <person name="Venkateswaran K."/>
        </authorList>
    </citation>
    <scope>NUCLEOTIDE SEQUENCE [LARGE SCALE GENOMIC DNA]</scope>
    <source>
        <strain evidence="1 2">CCFEE 5817</strain>
    </source>
</reference>
<proteinExistence type="predicted"/>
<dbReference type="EMBL" id="JAVHJV010000004">
    <property type="protein sequence ID" value="KAK5942956.1"/>
    <property type="molecule type" value="Genomic_DNA"/>
</dbReference>
<dbReference type="RefSeq" id="XP_064731046.1">
    <property type="nucleotide sequence ID" value="XM_064872388.1"/>
</dbReference>
<accession>A0ABR0RQT6</accession>
<name>A0ABR0RQT6_9EURO</name>
<evidence type="ECO:0000313" key="1">
    <source>
        <dbReference type="EMBL" id="KAK5942956.1"/>
    </source>
</evidence>
<gene>
    <name evidence="1" type="ORF">PMZ80_003961</name>
</gene>
<organism evidence="1 2">
    <name type="scientific">Knufia obscura</name>
    <dbReference type="NCBI Taxonomy" id="1635080"/>
    <lineage>
        <taxon>Eukaryota</taxon>
        <taxon>Fungi</taxon>
        <taxon>Dikarya</taxon>
        <taxon>Ascomycota</taxon>
        <taxon>Pezizomycotina</taxon>
        <taxon>Eurotiomycetes</taxon>
        <taxon>Chaetothyriomycetidae</taxon>
        <taxon>Chaetothyriales</taxon>
        <taxon>Trichomeriaceae</taxon>
        <taxon>Knufia</taxon>
    </lineage>
</organism>